<organism evidence="3">
    <name type="scientific">viral metagenome</name>
    <dbReference type="NCBI Taxonomy" id="1070528"/>
    <lineage>
        <taxon>unclassified sequences</taxon>
        <taxon>metagenomes</taxon>
        <taxon>organismal metagenomes</taxon>
    </lineage>
</organism>
<evidence type="ECO:0000259" key="2">
    <source>
        <dbReference type="PROSITE" id="PS50830"/>
    </source>
</evidence>
<sequence>MSMSRLNRLLLCFPALCYSGKDKIIKSRNEFESLDASIHGNAELEGGGEGEVKVELKGHISIDEQTALVIAAENTPSHVNYKNTVKFVPPITEGVVVKVYDGDTITVASKLPYPESPMYRFQVRLNGIDAPEIKGSNEDEKLAAVYAKNEMIHLVMNKTVQLRNVDTEKYGRLLADVYVGELHVNGWMLDNKLVVPYDGGTKKSPESWIKYQQRDEHDSDHSF</sequence>
<feature type="compositionally biased region" description="Basic and acidic residues" evidence="1">
    <location>
        <begin position="212"/>
        <end position="223"/>
    </location>
</feature>
<dbReference type="InterPro" id="IPR016071">
    <property type="entry name" value="Staphylococal_nuclease_OB-fold"/>
</dbReference>
<dbReference type="SMART" id="SM00318">
    <property type="entry name" value="SNc"/>
    <property type="match status" value="1"/>
</dbReference>
<dbReference type="InterPro" id="IPR035437">
    <property type="entry name" value="SNase_OB-fold_sf"/>
</dbReference>
<protein>
    <recommendedName>
        <fullName evidence="2">TNase-like domain-containing protein</fullName>
    </recommendedName>
</protein>
<evidence type="ECO:0000256" key="1">
    <source>
        <dbReference type="SAM" id="MobiDB-lite"/>
    </source>
</evidence>
<name>A0A6C0F9N0_9ZZZZ</name>
<accession>A0A6C0F9N0</accession>
<dbReference type="AlphaFoldDB" id="A0A6C0F9N0"/>
<evidence type="ECO:0000313" key="3">
    <source>
        <dbReference type="EMBL" id="QHT35875.1"/>
    </source>
</evidence>
<feature type="region of interest" description="Disordered" evidence="1">
    <location>
        <begin position="201"/>
        <end position="223"/>
    </location>
</feature>
<proteinExistence type="predicted"/>
<dbReference type="EMBL" id="MN739027">
    <property type="protein sequence ID" value="QHT35875.1"/>
    <property type="molecule type" value="Genomic_DNA"/>
</dbReference>
<dbReference type="Gene3D" id="2.40.50.90">
    <property type="match status" value="1"/>
</dbReference>
<dbReference type="PROSITE" id="PS50830">
    <property type="entry name" value="TNASE_3"/>
    <property type="match status" value="1"/>
</dbReference>
<feature type="domain" description="TNase-like" evidence="2">
    <location>
        <begin position="90"/>
        <end position="194"/>
    </location>
</feature>
<dbReference type="SUPFAM" id="SSF50199">
    <property type="entry name" value="Staphylococcal nuclease"/>
    <property type="match status" value="1"/>
</dbReference>
<reference evidence="3" key="1">
    <citation type="journal article" date="2020" name="Nature">
        <title>Giant virus diversity and host interactions through global metagenomics.</title>
        <authorList>
            <person name="Schulz F."/>
            <person name="Roux S."/>
            <person name="Paez-Espino D."/>
            <person name="Jungbluth S."/>
            <person name="Walsh D.A."/>
            <person name="Denef V.J."/>
            <person name="McMahon K.D."/>
            <person name="Konstantinidis K.T."/>
            <person name="Eloe-Fadrosh E.A."/>
            <person name="Kyrpides N.C."/>
            <person name="Woyke T."/>
        </authorList>
    </citation>
    <scope>NUCLEOTIDE SEQUENCE</scope>
    <source>
        <strain evidence="3">GVMAG-M-3300009182-46</strain>
    </source>
</reference>
<dbReference type="Pfam" id="PF00565">
    <property type="entry name" value="SNase"/>
    <property type="match status" value="1"/>
</dbReference>